<accession>A0AA48P7D7</accession>
<gene>
    <name evidence="2" type="primary">a1.2</name>
</gene>
<proteinExistence type="predicted"/>
<organism evidence="2">
    <name type="scientific">Kalmanozyma brasiliensis</name>
    <dbReference type="NCBI Taxonomy" id="1392244"/>
    <lineage>
        <taxon>Eukaryota</taxon>
        <taxon>Fungi</taxon>
        <taxon>Dikarya</taxon>
        <taxon>Basidiomycota</taxon>
        <taxon>Ustilaginomycotina</taxon>
        <taxon>Ustilaginomycetes</taxon>
        <taxon>Ustilaginales</taxon>
        <taxon>Ustilaginaceae</taxon>
        <taxon>Kalmanozyma</taxon>
    </lineage>
</organism>
<evidence type="ECO:0000256" key="1">
    <source>
        <dbReference type="SAM" id="MobiDB-lite"/>
    </source>
</evidence>
<feature type="compositionally biased region" description="Low complexity" evidence="1">
    <location>
        <begin position="1"/>
        <end position="19"/>
    </location>
</feature>
<reference evidence="2" key="2">
    <citation type="journal article" date="2023" name="BMC Genomics">
        <title>Comparative genomics of smut fungi suggest the ability of meiosis and mating in asexual species of the genus Pseudozyma (Ustilaginales).</title>
        <authorList>
            <person name="Steins L."/>
            <person name="Guerreiro M.A."/>
            <person name="Duhamel M."/>
            <person name="Liu F."/>
            <person name="Wang Q.M."/>
            <person name="Boekhout T."/>
            <person name="Begerow D."/>
        </authorList>
    </citation>
    <scope>NUCLEOTIDE SEQUENCE</scope>
    <source>
        <strain evidence="2">GHG001</strain>
    </source>
</reference>
<name>A0AA48P7D7_9BASI</name>
<protein>
    <submittedName>
        <fullName evidence="2">A1.2</fullName>
    </submittedName>
</protein>
<sequence length="36" mass="3560">MFAIFAQTAQTSAAETQEAPVNAGGAPLGYSSCVVA</sequence>
<evidence type="ECO:0000313" key="2">
    <source>
        <dbReference type="EMBL" id="DBA11494.1"/>
    </source>
</evidence>
<dbReference type="Pfam" id="PF17445">
    <property type="entry name" value="Mfa1"/>
    <property type="match status" value="1"/>
</dbReference>
<dbReference type="EMBL" id="BK062524">
    <property type="protein sequence ID" value="DBA11494.1"/>
    <property type="molecule type" value="Genomic_DNA"/>
</dbReference>
<reference evidence="2" key="1">
    <citation type="submission" date="2022-09" db="EMBL/GenBank/DDBJ databases">
        <authorList>
            <person name="Steins L."/>
            <person name="Guerreiro M.A."/>
            <person name="Duhamel M."/>
            <person name="Liu F."/>
            <person name="Wang Q.-M."/>
            <person name="Boekhout T."/>
            <person name="Begerow D."/>
        </authorList>
    </citation>
    <scope>NUCLEOTIDE SEQUENCE</scope>
    <source>
        <strain evidence="2">GHG001</strain>
    </source>
</reference>
<dbReference type="InterPro" id="IPR035382">
    <property type="entry name" value="MFA1"/>
</dbReference>
<feature type="region of interest" description="Disordered" evidence="1">
    <location>
        <begin position="1"/>
        <end position="28"/>
    </location>
</feature>
<dbReference type="AlphaFoldDB" id="A0AA48P7D7"/>